<dbReference type="Proteomes" id="UP001498421">
    <property type="component" value="Unassembled WGS sequence"/>
</dbReference>
<protein>
    <submittedName>
        <fullName evidence="1">Uncharacterized protein</fullName>
    </submittedName>
</protein>
<accession>A0ABR1HZ61</accession>
<organism evidence="1 2">
    <name type="scientific">Neonectria magnoliae</name>
    <dbReference type="NCBI Taxonomy" id="2732573"/>
    <lineage>
        <taxon>Eukaryota</taxon>
        <taxon>Fungi</taxon>
        <taxon>Dikarya</taxon>
        <taxon>Ascomycota</taxon>
        <taxon>Pezizomycotina</taxon>
        <taxon>Sordariomycetes</taxon>
        <taxon>Hypocreomycetidae</taxon>
        <taxon>Hypocreales</taxon>
        <taxon>Nectriaceae</taxon>
        <taxon>Neonectria</taxon>
    </lineage>
</organism>
<proteinExistence type="predicted"/>
<comment type="caution">
    <text evidence="1">The sequence shown here is derived from an EMBL/GenBank/DDBJ whole genome shotgun (WGS) entry which is preliminary data.</text>
</comment>
<dbReference type="EMBL" id="JAZAVK010000066">
    <property type="protein sequence ID" value="KAK7426492.1"/>
    <property type="molecule type" value="Genomic_DNA"/>
</dbReference>
<gene>
    <name evidence="1" type="ORF">QQZ08_007087</name>
</gene>
<reference evidence="1 2" key="1">
    <citation type="journal article" date="2025" name="Microbiol. Resour. Announc.">
        <title>Draft genome sequences for Neonectria magnoliae and Neonectria punicea, canker pathogens of Liriodendron tulipifera and Acer saccharum in West Virginia.</title>
        <authorList>
            <person name="Petronek H.M."/>
            <person name="Kasson M.T."/>
            <person name="Metheny A.M."/>
            <person name="Stauder C.M."/>
            <person name="Lovett B."/>
            <person name="Lynch S.C."/>
            <person name="Garnas J.R."/>
            <person name="Kasson L.R."/>
            <person name="Stajich J.E."/>
        </authorList>
    </citation>
    <scope>NUCLEOTIDE SEQUENCE [LARGE SCALE GENOMIC DNA]</scope>
    <source>
        <strain evidence="1 2">NRRL 64651</strain>
    </source>
</reference>
<keyword evidence="2" id="KW-1185">Reference proteome</keyword>
<evidence type="ECO:0000313" key="2">
    <source>
        <dbReference type="Proteomes" id="UP001498421"/>
    </source>
</evidence>
<evidence type="ECO:0000313" key="1">
    <source>
        <dbReference type="EMBL" id="KAK7426492.1"/>
    </source>
</evidence>
<name>A0ABR1HZ61_9HYPO</name>
<sequence length="222" mass="25373">MNRRNRPRVSGMQKPARDIRATFVHLSEDGVSHYLQRNGPACPADSGATHSGIACLTMVIRVILSYVGKEHWDRESDTVKQEEAANPFLRFAWLAFRSPIFEDQETALKELIAGFWGPSMNQLIEADRAQELTFDFLVNSDQMRRTVWSWLELQSFAPFLWAPANVNQLLEYDPASAPEALTRFLQPFYPTQLPSTMKCMLYPTTDLSEEVNKFFRAVALPL</sequence>